<dbReference type="Gene3D" id="3.40.50.300">
    <property type="entry name" value="P-loop containing nucleotide triphosphate hydrolases"/>
    <property type="match status" value="1"/>
</dbReference>
<dbReference type="RefSeq" id="WP_162319481.1">
    <property type="nucleotide sequence ID" value="NZ_JAHQXF010000005.1"/>
</dbReference>
<accession>A0A8J7YDS2</accession>
<organism evidence="4 5">
    <name type="scientific">Haloarcula limicola</name>
    <dbReference type="NCBI Taxonomy" id="1429915"/>
    <lineage>
        <taxon>Archaea</taxon>
        <taxon>Methanobacteriati</taxon>
        <taxon>Methanobacteriota</taxon>
        <taxon>Stenosarchaea group</taxon>
        <taxon>Halobacteria</taxon>
        <taxon>Halobacteriales</taxon>
        <taxon>Haloarculaceae</taxon>
        <taxon>Haloarcula</taxon>
    </lineage>
</organism>
<feature type="domain" description="MalT-like winged helix" evidence="3">
    <location>
        <begin position="239"/>
        <end position="321"/>
    </location>
</feature>
<evidence type="ECO:0000313" key="4">
    <source>
        <dbReference type="EMBL" id="MBV0926379.1"/>
    </source>
</evidence>
<dbReference type="Pfam" id="PF25873">
    <property type="entry name" value="WHD_MalT"/>
    <property type="match status" value="1"/>
</dbReference>
<dbReference type="Pfam" id="PF13191">
    <property type="entry name" value="AAA_16"/>
    <property type="match status" value="1"/>
</dbReference>
<dbReference type="Proteomes" id="UP000766550">
    <property type="component" value="Unassembled WGS sequence"/>
</dbReference>
<keyword evidence="1" id="KW-0175">Coiled coil</keyword>
<dbReference type="InterPro" id="IPR027417">
    <property type="entry name" value="P-loop_NTPase"/>
</dbReference>
<reference evidence="4 5" key="1">
    <citation type="submission" date="2021-06" db="EMBL/GenBank/DDBJ databases">
        <title>New haloarchaea isolates fom saline soil.</title>
        <authorList>
            <person name="Duran-Viseras A."/>
            <person name="Sanchez-Porro C.S."/>
            <person name="Ventosa A."/>
        </authorList>
    </citation>
    <scope>NUCLEOTIDE SEQUENCE [LARGE SCALE GENOMIC DNA]</scope>
    <source>
        <strain evidence="4 5">JCM 183640</strain>
    </source>
</reference>
<dbReference type="InterPro" id="IPR059106">
    <property type="entry name" value="WHD_MalT"/>
</dbReference>
<sequence>MREDELYSVLQAVDDGVQTIHISGQPGVGKSTFLEDLENELSEWYRTRVLYVREGNTPTTLSQDLLYEARDAVWTLSALINKATGVSGGLSPVSGGVSTDDRARHLRKLASLSESVNGYKRLIFFVDDVHKLDEPDVTRDFLRELSSTLGENVHLITAGRLSFDDADYIAHLETFSREETANYLQEEYPDVDDETIDGVYEKLDGHPYYLGLLREAAGDDSTFEIPQEDTRDFIERAYLDSMSEAEEEFIRKTAGLAELDEDICSAVLDDVSRTQARRTLDSLSTKAVVQELGRSEDTGDRLFKVHDLFQEFLYEQLDNPEKLHQAAFQYYAERLYEEVDGSEAPMLEGFVYGLLGNAHLQEIYDGDPEVEQLREEVDLLEFEPHERLQFMFGYAPYAPTPEDQSATLLALELDDYTEWIRSLEPEDGGEELKFEFVGVLFDLMRATVRPNTDVEFEDSSVEIYESTLQRVENFEFVAFFDEDEQDTAQIIPDMLLLCVHVSAHRDLEEDERDGEHLSAAYDVLEKYGLNQVAVEGVVDNCQELAEEYDAGEQAEEMIESQMDEFLGQFDQDDTTRNTLIRIQSDLYSEMIEVANSAFAAMISESDRLLDFIHKCGDSLEQADNPFFVAAWYSFAAHIYRMFAPNSDAAKELEEAAKHYAEVRKEYEEELDNPIYDIEDFEVHDVDFPDLVNEIAESDGDHQLTE</sequence>
<evidence type="ECO:0000313" key="5">
    <source>
        <dbReference type="Proteomes" id="UP000766550"/>
    </source>
</evidence>
<proteinExistence type="predicted"/>
<evidence type="ECO:0000259" key="3">
    <source>
        <dbReference type="Pfam" id="PF25873"/>
    </source>
</evidence>
<dbReference type="OrthoDB" id="275291at2157"/>
<name>A0A8J7YDS2_9EURY</name>
<keyword evidence="5" id="KW-1185">Reference proteome</keyword>
<dbReference type="EMBL" id="JAHQXF010000005">
    <property type="protein sequence ID" value="MBV0926379.1"/>
    <property type="molecule type" value="Genomic_DNA"/>
</dbReference>
<gene>
    <name evidence="4" type="ORF">KTS45_19405</name>
</gene>
<keyword evidence="4" id="KW-0547">Nucleotide-binding</keyword>
<evidence type="ECO:0000256" key="1">
    <source>
        <dbReference type="SAM" id="Coils"/>
    </source>
</evidence>
<feature type="domain" description="Orc1-like AAA ATPase" evidence="2">
    <location>
        <begin position="2"/>
        <end position="154"/>
    </location>
</feature>
<dbReference type="SUPFAM" id="SSF52540">
    <property type="entry name" value="P-loop containing nucleoside triphosphate hydrolases"/>
    <property type="match status" value="1"/>
</dbReference>
<feature type="coiled-coil region" evidence="1">
    <location>
        <begin position="645"/>
        <end position="672"/>
    </location>
</feature>
<dbReference type="AlphaFoldDB" id="A0A8J7YDS2"/>
<protein>
    <submittedName>
        <fullName evidence="4">ATP-binding protein</fullName>
    </submittedName>
</protein>
<keyword evidence="4" id="KW-0067">ATP-binding</keyword>
<comment type="caution">
    <text evidence="4">The sequence shown here is derived from an EMBL/GenBank/DDBJ whole genome shotgun (WGS) entry which is preliminary data.</text>
</comment>
<dbReference type="InterPro" id="IPR041664">
    <property type="entry name" value="AAA_16"/>
</dbReference>
<dbReference type="GO" id="GO:0005524">
    <property type="term" value="F:ATP binding"/>
    <property type="evidence" value="ECO:0007669"/>
    <property type="project" value="UniProtKB-KW"/>
</dbReference>
<evidence type="ECO:0000259" key="2">
    <source>
        <dbReference type="Pfam" id="PF13191"/>
    </source>
</evidence>